<organism evidence="1 2">
    <name type="scientific">Parnassius apollo</name>
    <name type="common">Apollo butterfly</name>
    <name type="synonym">Papilio apollo</name>
    <dbReference type="NCBI Taxonomy" id="110799"/>
    <lineage>
        <taxon>Eukaryota</taxon>
        <taxon>Metazoa</taxon>
        <taxon>Ecdysozoa</taxon>
        <taxon>Arthropoda</taxon>
        <taxon>Hexapoda</taxon>
        <taxon>Insecta</taxon>
        <taxon>Pterygota</taxon>
        <taxon>Neoptera</taxon>
        <taxon>Endopterygota</taxon>
        <taxon>Lepidoptera</taxon>
        <taxon>Glossata</taxon>
        <taxon>Ditrysia</taxon>
        <taxon>Papilionoidea</taxon>
        <taxon>Papilionidae</taxon>
        <taxon>Parnassiinae</taxon>
        <taxon>Parnassini</taxon>
        <taxon>Parnassius</taxon>
        <taxon>Parnassius</taxon>
    </lineage>
</organism>
<reference evidence="1" key="1">
    <citation type="submission" date="2021-04" db="EMBL/GenBank/DDBJ databases">
        <authorList>
            <person name="Tunstrom K."/>
        </authorList>
    </citation>
    <scope>NUCLEOTIDE SEQUENCE</scope>
</reference>
<accession>A0A8S3W0C5</accession>
<gene>
    <name evidence="1" type="ORF">PAPOLLO_LOCUS139</name>
</gene>
<comment type="caution">
    <text evidence="1">The sequence shown here is derived from an EMBL/GenBank/DDBJ whole genome shotgun (WGS) entry which is preliminary data.</text>
</comment>
<proteinExistence type="predicted"/>
<dbReference type="AlphaFoldDB" id="A0A8S3W0C5"/>
<protein>
    <submittedName>
        <fullName evidence="1">(apollo) hypothetical protein</fullName>
    </submittedName>
</protein>
<dbReference type="Proteomes" id="UP000691718">
    <property type="component" value="Unassembled WGS sequence"/>
</dbReference>
<keyword evidence="2" id="KW-1185">Reference proteome</keyword>
<evidence type="ECO:0000313" key="2">
    <source>
        <dbReference type="Proteomes" id="UP000691718"/>
    </source>
</evidence>
<evidence type="ECO:0000313" key="1">
    <source>
        <dbReference type="EMBL" id="CAG4930375.1"/>
    </source>
</evidence>
<name>A0A8S3W0C5_PARAO</name>
<sequence length="102" mass="11696">MEPMEDQDGRRIQKCNKNYARTIQPELNKNNTDTLTTSPAVLSKKKEAIARRRQRYSFSLSRQQHIRTSQQLVRMPCSSPACLHVHILVYIPLVSKGAVVDC</sequence>
<dbReference type="EMBL" id="CAJQZP010000008">
    <property type="protein sequence ID" value="CAG4930375.1"/>
    <property type="molecule type" value="Genomic_DNA"/>
</dbReference>